<accession>A0ACB9U7R5</accession>
<organism evidence="1 2">
    <name type="scientific">Ovis ammon polii x Ovis aries</name>
    <dbReference type="NCBI Taxonomy" id="2918886"/>
    <lineage>
        <taxon>Eukaryota</taxon>
        <taxon>Metazoa</taxon>
        <taxon>Chordata</taxon>
        <taxon>Craniata</taxon>
        <taxon>Vertebrata</taxon>
        <taxon>Euteleostomi</taxon>
        <taxon>Mammalia</taxon>
        <taxon>Eutheria</taxon>
        <taxon>Laurasiatheria</taxon>
        <taxon>Artiodactyla</taxon>
        <taxon>Ruminantia</taxon>
        <taxon>Pecora</taxon>
        <taxon>Bovidae</taxon>
        <taxon>Caprinae</taxon>
        <taxon>Ovis</taxon>
    </lineage>
</organism>
<evidence type="ECO:0000313" key="2">
    <source>
        <dbReference type="Proteomes" id="UP001057279"/>
    </source>
</evidence>
<proteinExistence type="predicted"/>
<dbReference type="EMBL" id="CM043047">
    <property type="protein sequence ID" value="KAI4560627.1"/>
    <property type="molecule type" value="Genomic_DNA"/>
</dbReference>
<keyword evidence="2" id="KW-1185">Reference proteome</keyword>
<evidence type="ECO:0000313" key="1">
    <source>
        <dbReference type="EMBL" id="KAI4560627.1"/>
    </source>
</evidence>
<reference evidence="1" key="1">
    <citation type="submission" date="2022-03" db="EMBL/GenBank/DDBJ databases">
        <title>Genomic analyses of argali, domestic sheep and their hybrids provide insights into chromosomal evolution, heterosis and genetic basis of agronomic traits.</title>
        <authorList>
            <person name="Li M."/>
        </authorList>
    </citation>
    <scope>NUCLEOTIDE SEQUENCE</scope>
    <source>
        <strain evidence="1">F1 hybrid</strain>
    </source>
</reference>
<dbReference type="Proteomes" id="UP001057279">
    <property type="component" value="Linkage Group LG22"/>
</dbReference>
<gene>
    <name evidence="1" type="ORF">MJG53_017256</name>
</gene>
<sequence length="230" mass="25671">MLSPGDALRRGRHGPTLIKSDCNQRDRQFQIRIRAWCVWIIHAALLILMDGDLSEAKPRVTLSEERLKAMDFPEGLAQHADSWSSEAAAVGLTWALNRALQFQLANADSQGTQSLQSDPRSVASINPGSATHEWKMTLAHLGRQKGSTSGAEEHQENTDISVSFAPAWKTFEYCKLLSSGISPYLASSPYGAHWQSSQKQHLFEAAAGETQIQRRNWEYGDNHNRQKTKD</sequence>
<protein>
    <submittedName>
        <fullName evidence="1">Uncharacterized protein</fullName>
    </submittedName>
</protein>
<comment type="caution">
    <text evidence="1">The sequence shown here is derived from an EMBL/GenBank/DDBJ whole genome shotgun (WGS) entry which is preliminary data.</text>
</comment>
<name>A0ACB9U7R5_9CETA</name>